<accession>A0A0C3JNA6</accession>
<dbReference type="PROSITE" id="PS51257">
    <property type="entry name" value="PROKAR_LIPOPROTEIN"/>
    <property type="match status" value="1"/>
</dbReference>
<evidence type="ECO:0000313" key="1">
    <source>
        <dbReference type="EMBL" id="KIN98991.1"/>
    </source>
</evidence>
<keyword evidence="2" id="KW-1185">Reference proteome</keyword>
<dbReference type="InParanoid" id="A0A0C3JNA6"/>
<reference evidence="1 2" key="1">
    <citation type="submission" date="2014-04" db="EMBL/GenBank/DDBJ databases">
        <authorList>
            <consortium name="DOE Joint Genome Institute"/>
            <person name="Kuo A."/>
            <person name="Kohler A."/>
            <person name="Costa M.D."/>
            <person name="Nagy L.G."/>
            <person name="Floudas D."/>
            <person name="Copeland A."/>
            <person name="Barry K.W."/>
            <person name="Cichocki N."/>
            <person name="Veneault-Fourrey C."/>
            <person name="LaButti K."/>
            <person name="Lindquist E.A."/>
            <person name="Lipzen A."/>
            <person name="Lundell T."/>
            <person name="Morin E."/>
            <person name="Murat C."/>
            <person name="Sun H."/>
            <person name="Tunlid A."/>
            <person name="Henrissat B."/>
            <person name="Grigoriev I.V."/>
            <person name="Hibbett D.S."/>
            <person name="Martin F."/>
            <person name="Nordberg H.P."/>
            <person name="Cantor M.N."/>
            <person name="Hua S.X."/>
        </authorList>
    </citation>
    <scope>NUCLEOTIDE SEQUENCE [LARGE SCALE GENOMIC DNA]</scope>
    <source>
        <strain evidence="1 2">Marx 270</strain>
    </source>
</reference>
<reference evidence="2" key="2">
    <citation type="submission" date="2015-01" db="EMBL/GenBank/DDBJ databases">
        <title>Evolutionary Origins and Diversification of the Mycorrhizal Mutualists.</title>
        <authorList>
            <consortium name="DOE Joint Genome Institute"/>
            <consortium name="Mycorrhizal Genomics Consortium"/>
            <person name="Kohler A."/>
            <person name="Kuo A."/>
            <person name="Nagy L.G."/>
            <person name="Floudas D."/>
            <person name="Copeland A."/>
            <person name="Barry K.W."/>
            <person name="Cichocki N."/>
            <person name="Veneault-Fourrey C."/>
            <person name="LaButti K."/>
            <person name="Lindquist E.A."/>
            <person name="Lipzen A."/>
            <person name="Lundell T."/>
            <person name="Morin E."/>
            <person name="Murat C."/>
            <person name="Riley R."/>
            <person name="Ohm R."/>
            <person name="Sun H."/>
            <person name="Tunlid A."/>
            <person name="Henrissat B."/>
            <person name="Grigoriev I.V."/>
            <person name="Hibbett D.S."/>
            <person name="Martin F."/>
        </authorList>
    </citation>
    <scope>NUCLEOTIDE SEQUENCE [LARGE SCALE GENOMIC DNA]</scope>
    <source>
        <strain evidence="2">Marx 270</strain>
    </source>
</reference>
<dbReference type="OrthoDB" id="10557710at2759"/>
<protein>
    <submittedName>
        <fullName evidence="1">Uncharacterized protein</fullName>
    </submittedName>
</protein>
<dbReference type="HOGENOM" id="CLU_148828_1_0_1"/>
<dbReference type="AlphaFoldDB" id="A0A0C3JNA6"/>
<gene>
    <name evidence="1" type="ORF">M404DRAFT_30795</name>
</gene>
<dbReference type="Proteomes" id="UP000054217">
    <property type="component" value="Unassembled WGS sequence"/>
</dbReference>
<organism evidence="1 2">
    <name type="scientific">Pisolithus tinctorius Marx 270</name>
    <dbReference type="NCBI Taxonomy" id="870435"/>
    <lineage>
        <taxon>Eukaryota</taxon>
        <taxon>Fungi</taxon>
        <taxon>Dikarya</taxon>
        <taxon>Basidiomycota</taxon>
        <taxon>Agaricomycotina</taxon>
        <taxon>Agaricomycetes</taxon>
        <taxon>Agaricomycetidae</taxon>
        <taxon>Boletales</taxon>
        <taxon>Sclerodermatineae</taxon>
        <taxon>Pisolithaceae</taxon>
        <taxon>Pisolithus</taxon>
    </lineage>
</organism>
<name>A0A0C3JNA6_PISTI</name>
<proteinExistence type="predicted"/>
<dbReference type="EMBL" id="KN832009">
    <property type="protein sequence ID" value="KIN98991.1"/>
    <property type="molecule type" value="Genomic_DNA"/>
</dbReference>
<sequence>MNSISRASPPYHVWAFVIGSCSSPLAISVRACTRCHVEIIDVHNLFPPDSMIDSTHVRVEDDIYVVYFDWLRHVEDRDNAMYIYIRVADNGRPLSICPEDEIANLLEVLDIVDRQYPAVVASETL</sequence>
<evidence type="ECO:0000313" key="2">
    <source>
        <dbReference type="Proteomes" id="UP000054217"/>
    </source>
</evidence>